<dbReference type="SUPFAM" id="SSF48366">
    <property type="entry name" value="Ras GEF"/>
    <property type="match status" value="1"/>
</dbReference>
<keyword evidence="3" id="KW-0812">Transmembrane</keyword>
<dbReference type="Pfam" id="PF00617">
    <property type="entry name" value="RasGEF"/>
    <property type="match status" value="1"/>
</dbReference>
<accession>A0ABR2W0M5</accession>
<dbReference type="EMBL" id="JASJQH010007237">
    <property type="protein sequence ID" value="KAK9712082.1"/>
    <property type="molecule type" value="Genomic_DNA"/>
</dbReference>
<dbReference type="InterPro" id="IPR000651">
    <property type="entry name" value="Ras-like_Gua-exchang_fac_N"/>
</dbReference>
<evidence type="ECO:0000313" key="7">
    <source>
        <dbReference type="Proteomes" id="UP001479436"/>
    </source>
</evidence>
<feature type="domain" description="Ras-GEF" evidence="4">
    <location>
        <begin position="738"/>
        <end position="878"/>
    </location>
</feature>
<dbReference type="Gene3D" id="1.10.840.10">
    <property type="entry name" value="Ras guanine-nucleotide exchange factors catalytic domain"/>
    <property type="match status" value="1"/>
</dbReference>
<keyword evidence="3" id="KW-0472">Membrane</keyword>
<keyword evidence="3" id="KW-1133">Transmembrane helix</keyword>
<name>A0ABR2W0M5_9FUNG</name>
<evidence type="ECO:0000313" key="6">
    <source>
        <dbReference type="EMBL" id="KAK9712082.1"/>
    </source>
</evidence>
<evidence type="ECO:0000256" key="1">
    <source>
        <dbReference type="PROSITE-ProRule" id="PRU00168"/>
    </source>
</evidence>
<organism evidence="6 7">
    <name type="scientific">Basidiobolus ranarum</name>
    <dbReference type="NCBI Taxonomy" id="34480"/>
    <lineage>
        <taxon>Eukaryota</taxon>
        <taxon>Fungi</taxon>
        <taxon>Fungi incertae sedis</taxon>
        <taxon>Zoopagomycota</taxon>
        <taxon>Entomophthoromycotina</taxon>
        <taxon>Basidiobolomycetes</taxon>
        <taxon>Basidiobolales</taxon>
        <taxon>Basidiobolaceae</taxon>
        <taxon>Basidiobolus</taxon>
    </lineage>
</organism>
<reference evidence="6 7" key="1">
    <citation type="submission" date="2023-04" db="EMBL/GenBank/DDBJ databases">
        <title>Genome of Basidiobolus ranarum AG-B5.</title>
        <authorList>
            <person name="Stajich J.E."/>
            <person name="Carter-House D."/>
            <person name="Gryganskyi A."/>
        </authorList>
    </citation>
    <scope>NUCLEOTIDE SEQUENCE [LARGE SCALE GENOMIC DNA]</scope>
    <source>
        <strain evidence="6 7">AG-B5</strain>
    </source>
</reference>
<gene>
    <name evidence="6" type="ORF">K7432_007372</name>
</gene>
<dbReference type="InterPro" id="IPR023578">
    <property type="entry name" value="Ras_GEF_dom_sf"/>
</dbReference>
<dbReference type="InterPro" id="IPR036964">
    <property type="entry name" value="RASGEF_cat_dom_sf"/>
</dbReference>
<dbReference type="InterPro" id="IPR001895">
    <property type="entry name" value="RASGEF_cat_dom"/>
</dbReference>
<dbReference type="SUPFAM" id="SSF50729">
    <property type="entry name" value="PH domain-like"/>
    <property type="match status" value="1"/>
</dbReference>
<feature type="region of interest" description="Disordered" evidence="2">
    <location>
        <begin position="1"/>
        <end position="45"/>
    </location>
</feature>
<feature type="transmembrane region" description="Helical" evidence="3">
    <location>
        <begin position="843"/>
        <end position="861"/>
    </location>
</feature>
<dbReference type="InterPro" id="IPR011993">
    <property type="entry name" value="PH-like_dom_sf"/>
</dbReference>
<dbReference type="Gene3D" id="1.20.870.10">
    <property type="entry name" value="Son of sevenless (SoS) protein Chain: S domain 1"/>
    <property type="match status" value="1"/>
</dbReference>
<dbReference type="Proteomes" id="UP001479436">
    <property type="component" value="Unassembled WGS sequence"/>
</dbReference>
<keyword evidence="7" id="KW-1185">Reference proteome</keyword>
<dbReference type="Gene3D" id="2.30.29.30">
    <property type="entry name" value="Pleckstrin-homology domain (PH domain)/Phosphotyrosine-binding domain (PTB)"/>
    <property type="match status" value="1"/>
</dbReference>
<feature type="domain" description="N-terminal Ras-GEF" evidence="5">
    <location>
        <begin position="557"/>
        <end position="693"/>
    </location>
</feature>
<feature type="compositionally biased region" description="Low complexity" evidence="2">
    <location>
        <begin position="22"/>
        <end position="36"/>
    </location>
</feature>
<protein>
    <submittedName>
        <fullName evidence="6">Uncharacterized protein</fullName>
    </submittedName>
</protein>
<evidence type="ECO:0000256" key="3">
    <source>
        <dbReference type="SAM" id="Phobius"/>
    </source>
</evidence>
<evidence type="ECO:0000256" key="2">
    <source>
        <dbReference type="SAM" id="MobiDB-lite"/>
    </source>
</evidence>
<dbReference type="PROSITE" id="PS50009">
    <property type="entry name" value="RASGEF_CAT"/>
    <property type="match status" value="1"/>
</dbReference>
<comment type="caution">
    <text evidence="6">The sequence shown here is derived from an EMBL/GenBank/DDBJ whole genome shotgun (WGS) entry which is preliminary data.</text>
</comment>
<dbReference type="PROSITE" id="PS50212">
    <property type="entry name" value="RASGEF_NTER"/>
    <property type="match status" value="1"/>
</dbReference>
<proteinExistence type="predicted"/>
<sequence>MKISKSKYKGTSQNSEAVFDLSTSSSSNDVNNSKPNTKVSAASQTKSTLTNAFNALFGRSRSTTLERKTAVTKSDEQARSSKKPVIIGLNTTVSLSTPQASSPEVFTTSVEHISGTFTGSHTNQNLSQSLSQILESDGSRPTSTLTVPHTLRPRSSSLSVVNTETRSLCNSPRDSLAGSVILKEGYLNKKADTYQGSTIGLGRGWKVYRVVLKGAKLYFYKPPTENEIKSIFPLSRKGRPLTIASESVEISPKKTTASPRSSSKGLKLASASFTSPTRALIFETTSDNSDSYLSPVYNPGSSSLASRYFFGECFTEVDPINFRFKRYVCLLIFEDVLVICKRKWVKQHRNSLFDAVNDAFRFTNGGGVPIDSFIQDEEKAVQSGKGYYTKWKHGTTYRLDSIDVIEASSTSFTRPSDKQQYNSNRTSIFSHSNSSIASIDLDHSGSNIQAMQIFVGGPNAARRLFVAKAEEQQTWIIKFNMAKSSLSRKSAKLRRSEDHLNSSFNLSRTNLSSTSLHRDESKLRSQKSDPVIRGRLYWGTQMHPELITSRVSGEKSDTGTIIGGSIDSLIHELLFQNTESQESNFYNCSQFINAFLTTFTCFTTPAHLVKELRRCAMMGIPEELKVAMNAEDLSILNRLQKILTVWITEFNINIDQETLESIETVAVDLLTKDPNFIMEQFRSLLYPLKRKSDSLSLRNSLCISLPTIHEGSHLNHLALDFASLNRSGLSPTIFLKISPEDFAQELYVFHTRCKARVDSQTLSLKRLLPITTSTTDSPATVQNTPSMSLANVFLFTVSDPHFLTKLVYNHLVTNAQSMHPSRRSTILVHWIRVAEASKALGDMVSWIAIALAICSPIVVRLRETWKGIDKRMYYKVVH</sequence>
<keyword evidence="1" id="KW-0344">Guanine-nucleotide releasing factor</keyword>
<evidence type="ECO:0000259" key="5">
    <source>
        <dbReference type="PROSITE" id="PS50212"/>
    </source>
</evidence>
<evidence type="ECO:0000259" key="4">
    <source>
        <dbReference type="PROSITE" id="PS50009"/>
    </source>
</evidence>